<comment type="caution">
    <text evidence="1">The sequence shown here is derived from an EMBL/GenBank/DDBJ whole genome shotgun (WGS) entry which is preliminary data.</text>
</comment>
<name>A0A365Y8E1_9MICC</name>
<dbReference type="Proteomes" id="UP000252167">
    <property type="component" value="Unassembled WGS sequence"/>
</dbReference>
<proteinExistence type="predicted"/>
<evidence type="ECO:0000313" key="1">
    <source>
        <dbReference type="EMBL" id="RBL98931.1"/>
    </source>
</evidence>
<dbReference type="EMBL" id="POAF01000011">
    <property type="protein sequence ID" value="RBL98931.1"/>
    <property type="molecule type" value="Genomic_DNA"/>
</dbReference>
<keyword evidence="2" id="KW-1185">Reference proteome</keyword>
<gene>
    <name evidence="1" type="ORF">C1H84_16985</name>
</gene>
<evidence type="ECO:0000313" key="2">
    <source>
        <dbReference type="Proteomes" id="UP000252167"/>
    </source>
</evidence>
<accession>A0A365Y8E1</accession>
<reference evidence="1 2" key="1">
    <citation type="submission" date="2018-01" db="EMBL/GenBank/DDBJ databases">
        <title>Glutamicibacter soli strain NHPC-3 Whole genome sequence and assembly.</title>
        <authorList>
            <person name="Choudhury P."/>
            <person name="Gupta D."/>
            <person name="Sengupta K."/>
            <person name="Jawed A."/>
            <person name="Sultana N."/>
            <person name="Saha P."/>
        </authorList>
    </citation>
    <scope>NUCLEOTIDE SEQUENCE [LARGE SCALE GENOMIC DNA]</scope>
    <source>
        <strain evidence="1 2">NHPC-3</strain>
    </source>
</reference>
<sequence length="296" mass="33515">MTSISDAYGITGQVPFEDLDIDSDNRRFLDPRVIRINASTCPHADAAVKLIDSFFNEVTASALSLNTSTRTRGRELLTRFEEPWETRLGYASKGFQGHGAAQSIGGDIWDELSTNLQPLLEIGFLKHLEALPLFIENVGADRTSDISTRIVYDALCNFTHQMAARYPTFATQGDGIKPVMRQFWDPVSSDWVLRIVELPHWNGKPLVLVPKNWTRRNLLMTHGRYYETSLLTFVQDSQSYFKPDGKVLKPTKGLLKTNPLFQRSRETTLRVTLDAASNGTNLYERFETFVNDKYAA</sequence>
<organism evidence="1 2">
    <name type="scientific">Glutamicibacter soli</name>
    <dbReference type="NCBI Taxonomy" id="453836"/>
    <lineage>
        <taxon>Bacteria</taxon>
        <taxon>Bacillati</taxon>
        <taxon>Actinomycetota</taxon>
        <taxon>Actinomycetes</taxon>
        <taxon>Micrococcales</taxon>
        <taxon>Micrococcaceae</taxon>
        <taxon>Glutamicibacter</taxon>
    </lineage>
</organism>
<dbReference type="RefSeq" id="WP_113608081.1">
    <property type="nucleotide sequence ID" value="NZ_POAF01000011.1"/>
</dbReference>
<protein>
    <submittedName>
        <fullName evidence="1">Uncharacterized protein</fullName>
    </submittedName>
</protein>
<dbReference type="AlphaFoldDB" id="A0A365Y8E1"/>